<dbReference type="InterPro" id="IPR015424">
    <property type="entry name" value="PyrdxlP-dep_Trfase"/>
</dbReference>
<dbReference type="InterPro" id="IPR004839">
    <property type="entry name" value="Aminotransferase_I/II_large"/>
</dbReference>
<keyword evidence="4" id="KW-0238">DNA-binding</keyword>
<dbReference type="EMBL" id="JBFAUK010000001">
    <property type="protein sequence ID" value="MEV5505219.1"/>
    <property type="molecule type" value="Genomic_DNA"/>
</dbReference>
<dbReference type="InterPro" id="IPR015421">
    <property type="entry name" value="PyrdxlP-dep_Trfase_major"/>
</dbReference>
<evidence type="ECO:0000313" key="7">
    <source>
        <dbReference type="EMBL" id="MEV5505219.1"/>
    </source>
</evidence>
<dbReference type="PRINTS" id="PR00035">
    <property type="entry name" value="HTHGNTR"/>
</dbReference>
<evidence type="ECO:0000256" key="2">
    <source>
        <dbReference type="ARBA" id="ARBA00022898"/>
    </source>
</evidence>
<proteinExistence type="inferred from homology"/>
<dbReference type="Gene3D" id="3.40.640.10">
    <property type="entry name" value="Type I PLP-dependent aspartate aminotransferase-like (Major domain)"/>
    <property type="match status" value="1"/>
</dbReference>
<keyword evidence="3" id="KW-0805">Transcription regulation</keyword>
<keyword evidence="7" id="KW-0808">Transferase</keyword>
<dbReference type="PANTHER" id="PTHR46577">
    <property type="entry name" value="HTH-TYPE TRANSCRIPTIONAL REGULATORY PROTEIN GABR"/>
    <property type="match status" value="1"/>
</dbReference>
<protein>
    <submittedName>
        <fullName evidence="7">PLP-dependent aminotransferase family protein</fullName>
    </submittedName>
</protein>
<dbReference type="PROSITE" id="PS50949">
    <property type="entry name" value="HTH_GNTR"/>
    <property type="match status" value="1"/>
</dbReference>
<feature type="domain" description="HTH gntR-type" evidence="6">
    <location>
        <begin position="15"/>
        <end position="83"/>
    </location>
</feature>
<dbReference type="GO" id="GO:0008483">
    <property type="term" value="F:transaminase activity"/>
    <property type="evidence" value="ECO:0007669"/>
    <property type="project" value="UniProtKB-KW"/>
</dbReference>
<evidence type="ECO:0000256" key="4">
    <source>
        <dbReference type="ARBA" id="ARBA00023125"/>
    </source>
</evidence>
<dbReference type="CDD" id="cd07377">
    <property type="entry name" value="WHTH_GntR"/>
    <property type="match status" value="1"/>
</dbReference>
<keyword evidence="5" id="KW-0804">Transcription</keyword>
<dbReference type="PANTHER" id="PTHR46577:SF1">
    <property type="entry name" value="HTH-TYPE TRANSCRIPTIONAL REGULATORY PROTEIN GABR"/>
    <property type="match status" value="1"/>
</dbReference>
<sequence>MSWHLALTVDRRARTPMVIQINNALRRLIENGTLQPGSRLPSSRQLATDLAISRSVVVEAYEQLAAEGYLVTRRGSGTWVGDNARSVSVGSVLVPDSAAHLAGVRWDLRTAFSDLQAFPRQAWLRSVTAVLAQAGTAELGYGPPSGVPLTRAVLAAYLGRVRSVRSRPENLMVTSGFAQGLSLLCKVLRDQGHEALAVEDPGHPGEWEFIAGSGLQPVAIPVDENGLRVDLLRASGARAVLTTPSHQFPTGVRLSAERRESLVAWAREVGGYIVEDDFDNAYLEPADRVAALQSLAPDRVIYAGSVSKVLAPALRLGWLVAPAELMASIEYARAGWDIGCSGIEQLTLTHFIATGEYDRHQRRLRTEFRRRREVIRRLVPHRLPGARIISRDHGLQTYLLLPPRVSEEALVRAARSRSILLHGGTHFALAPNIPRPPAIVLGHAGVNEEDLDQVLAELGQICQQLTDS</sequence>
<evidence type="ECO:0000259" key="6">
    <source>
        <dbReference type="PROSITE" id="PS50949"/>
    </source>
</evidence>
<dbReference type="Gene3D" id="1.10.10.10">
    <property type="entry name" value="Winged helix-like DNA-binding domain superfamily/Winged helix DNA-binding domain"/>
    <property type="match status" value="1"/>
</dbReference>
<reference evidence="7 8" key="1">
    <citation type="submission" date="2024-06" db="EMBL/GenBank/DDBJ databases">
        <title>The Natural Products Discovery Center: Release of the First 8490 Sequenced Strains for Exploring Actinobacteria Biosynthetic Diversity.</title>
        <authorList>
            <person name="Kalkreuter E."/>
            <person name="Kautsar S.A."/>
            <person name="Yang D."/>
            <person name="Bader C.D."/>
            <person name="Teijaro C.N."/>
            <person name="Fluegel L."/>
            <person name="Davis C.M."/>
            <person name="Simpson J.R."/>
            <person name="Lauterbach L."/>
            <person name="Steele A.D."/>
            <person name="Gui C."/>
            <person name="Meng S."/>
            <person name="Li G."/>
            <person name="Viehrig K."/>
            <person name="Ye F."/>
            <person name="Su P."/>
            <person name="Kiefer A.F."/>
            <person name="Nichols A."/>
            <person name="Cepeda A.J."/>
            <person name="Yan W."/>
            <person name="Fan B."/>
            <person name="Jiang Y."/>
            <person name="Adhikari A."/>
            <person name="Zheng C.-J."/>
            <person name="Schuster L."/>
            <person name="Cowan T.M."/>
            <person name="Smanski M.J."/>
            <person name="Chevrette M.G."/>
            <person name="De Carvalho L.P.S."/>
            <person name="Shen B."/>
        </authorList>
    </citation>
    <scope>NUCLEOTIDE SEQUENCE [LARGE SCALE GENOMIC DNA]</scope>
    <source>
        <strain evidence="7 8">NPDC052347</strain>
    </source>
</reference>
<dbReference type="InterPro" id="IPR036388">
    <property type="entry name" value="WH-like_DNA-bd_sf"/>
</dbReference>
<keyword evidence="2" id="KW-0663">Pyridoxal phosphate</keyword>
<dbReference type="RefSeq" id="WP_109281252.1">
    <property type="nucleotide sequence ID" value="NZ_JBFAUK010000001.1"/>
</dbReference>
<keyword evidence="7" id="KW-0032">Aminotransferase</keyword>
<dbReference type="SUPFAM" id="SSF53383">
    <property type="entry name" value="PLP-dependent transferases"/>
    <property type="match status" value="1"/>
</dbReference>
<comment type="caution">
    <text evidence="7">The sequence shown here is derived from an EMBL/GenBank/DDBJ whole genome shotgun (WGS) entry which is preliminary data.</text>
</comment>
<dbReference type="CDD" id="cd00609">
    <property type="entry name" value="AAT_like"/>
    <property type="match status" value="1"/>
</dbReference>
<gene>
    <name evidence="7" type="ORF">AB0L16_01895</name>
</gene>
<dbReference type="Pfam" id="PF00392">
    <property type="entry name" value="GntR"/>
    <property type="match status" value="1"/>
</dbReference>
<evidence type="ECO:0000256" key="1">
    <source>
        <dbReference type="ARBA" id="ARBA00005384"/>
    </source>
</evidence>
<name>A0ABV3JQU8_STRON</name>
<evidence type="ECO:0000256" key="5">
    <source>
        <dbReference type="ARBA" id="ARBA00023163"/>
    </source>
</evidence>
<dbReference type="InterPro" id="IPR051446">
    <property type="entry name" value="HTH_trans_reg/aminotransferase"/>
</dbReference>
<dbReference type="InterPro" id="IPR000524">
    <property type="entry name" value="Tscrpt_reg_HTH_GntR"/>
</dbReference>
<evidence type="ECO:0000313" key="8">
    <source>
        <dbReference type="Proteomes" id="UP001552594"/>
    </source>
</evidence>
<organism evidence="7 8">
    <name type="scientific">Streptomyces orinoci</name>
    <name type="common">Streptoverticillium orinoci</name>
    <dbReference type="NCBI Taxonomy" id="67339"/>
    <lineage>
        <taxon>Bacteria</taxon>
        <taxon>Bacillati</taxon>
        <taxon>Actinomycetota</taxon>
        <taxon>Actinomycetes</taxon>
        <taxon>Kitasatosporales</taxon>
        <taxon>Streptomycetaceae</taxon>
        <taxon>Streptomyces</taxon>
    </lineage>
</organism>
<dbReference type="InterPro" id="IPR036390">
    <property type="entry name" value="WH_DNA-bd_sf"/>
</dbReference>
<evidence type="ECO:0000256" key="3">
    <source>
        <dbReference type="ARBA" id="ARBA00023015"/>
    </source>
</evidence>
<dbReference type="Proteomes" id="UP001552594">
    <property type="component" value="Unassembled WGS sequence"/>
</dbReference>
<dbReference type="Pfam" id="PF00155">
    <property type="entry name" value="Aminotran_1_2"/>
    <property type="match status" value="1"/>
</dbReference>
<dbReference type="SUPFAM" id="SSF46785">
    <property type="entry name" value="Winged helix' DNA-binding domain"/>
    <property type="match status" value="1"/>
</dbReference>
<comment type="similarity">
    <text evidence="1">In the C-terminal section; belongs to the class-I pyridoxal-phosphate-dependent aminotransferase family.</text>
</comment>
<dbReference type="SMART" id="SM00345">
    <property type="entry name" value="HTH_GNTR"/>
    <property type="match status" value="1"/>
</dbReference>
<accession>A0ABV3JQU8</accession>
<keyword evidence="8" id="KW-1185">Reference proteome</keyword>